<comment type="caution">
    <text evidence="1">The sequence shown here is derived from an EMBL/GenBank/DDBJ whole genome shotgun (WGS) entry which is preliminary data.</text>
</comment>
<evidence type="ECO:0000313" key="1">
    <source>
        <dbReference type="EMBL" id="RDX87270.1"/>
    </source>
</evidence>
<protein>
    <recommendedName>
        <fullName evidence="3">Aspartic peptidase DDI1-type domain-containing protein</fullName>
    </recommendedName>
</protein>
<dbReference type="Proteomes" id="UP000257109">
    <property type="component" value="Unassembled WGS sequence"/>
</dbReference>
<sequence length="245" mass="27656">MSECNMQFQQNLTTTIQDLKMQNYHNNLCHSHSRDQSMPSMNWKSTHECSNWLESYYPFPPGQSRQGVINIPLLEAIKQVPKYANFLNELCMHKRKKLKGGVETGGIVSTLIKHEDKCRDPDIFSVPCTIGDCTFVDTMLDLGASVNVIPSSIYKSLNFGDLEPTGMIIQLANRSIVQPLGILEDILVQVNELIFPIDFYMLDIEDKASRKGSFLILGRPFLMIARTKIGVHVGTLLMEFGDNLV</sequence>
<gene>
    <name evidence="1" type="ORF">CR513_31288</name>
</gene>
<dbReference type="PANTHER" id="PTHR33067:SF15">
    <property type="entry name" value="RNA-DIRECTED DNA POLYMERASE"/>
    <property type="match status" value="1"/>
</dbReference>
<name>A0A371G9N3_MUCPR</name>
<feature type="non-terminal residue" evidence="1">
    <location>
        <position position="1"/>
    </location>
</feature>
<dbReference type="InterPro" id="IPR021109">
    <property type="entry name" value="Peptidase_aspartic_dom_sf"/>
</dbReference>
<reference evidence="1" key="1">
    <citation type="submission" date="2018-05" db="EMBL/GenBank/DDBJ databases">
        <title>Draft genome of Mucuna pruriens seed.</title>
        <authorList>
            <person name="Nnadi N.E."/>
            <person name="Vos R."/>
            <person name="Hasami M.H."/>
            <person name="Devisetty U.K."/>
            <person name="Aguiy J.C."/>
        </authorList>
    </citation>
    <scope>NUCLEOTIDE SEQUENCE [LARGE SCALE GENOMIC DNA]</scope>
    <source>
        <strain evidence="1">JCA_2017</strain>
    </source>
</reference>
<organism evidence="1 2">
    <name type="scientific">Mucuna pruriens</name>
    <name type="common">Velvet bean</name>
    <name type="synonym">Dolichos pruriens</name>
    <dbReference type="NCBI Taxonomy" id="157652"/>
    <lineage>
        <taxon>Eukaryota</taxon>
        <taxon>Viridiplantae</taxon>
        <taxon>Streptophyta</taxon>
        <taxon>Embryophyta</taxon>
        <taxon>Tracheophyta</taxon>
        <taxon>Spermatophyta</taxon>
        <taxon>Magnoliopsida</taxon>
        <taxon>eudicotyledons</taxon>
        <taxon>Gunneridae</taxon>
        <taxon>Pentapetalae</taxon>
        <taxon>rosids</taxon>
        <taxon>fabids</taxon>
        <taxon>Fabales</taxon>
        <taxon>Fabaceae</taxon>
        <taxon>Papilionoideae</taxon>
        <taxon>50 kb inversion clade</taxon>
        <taxon>NPAAA clade</taxon>
        <taxon>indigoferoid/millettioid clade</taxon>
        <taxon>Phaseoleae</taxon>
        <taxon>Mucuna</taxon>
    </lineage>
</organism>
<dbReference type="OrthoDB" id="1433126at2759"/>
<keyword evidence="2" id="KW-1185">Reference proteome</keyword>
<accession>A0A371G9N3</accession>
<dbReference type="PANTHER" id="PTHR33067">
    <property type="entry name" value="RNA-DIRECTED DNA POLYMERASE-RELATED"/>
    <property type="match status" value="1"/>
</dbReference>
<proteinExistence type="predicted"/>
<dbReference type="Gene3D" id="2.40.70.10">
    <property type="entry name" value="Acid Proteases"/>
    <property type="match status" value="1"/>
</dbReference>
<evidence type="ECO:0008006" key="3">
    <source>
        <dbReference type="Google" id="ProtNLM"/>
    </source>
</evidence>
<dbReference type="AlphaFoldDB" id="A0A371G9N3"/>
<dbReference type="CDD" id="cd00303">
    <property type="entry name" value="retropepsin_like"/>
    <property type="match status" value="1"/>
</dbReference>
<dbReference type="EMBL" id="QJKJ01006275">
    <property type="protein sequence ID" value="RDX87270.1"/>
    <property type="molecule type" value="Genomic_DNA"/>
</dbReference>
<evidence type="ECO:0000313" key="2">
    <source>
        <dbReference type="Proteomes" id="UP000257109"/>
    </source>
</evidence>